<feature type="region of interest" description="Disordered" evidence="1">
    <location>
        <begin position="1"/>
        <end position="156"/>
    </location>
</feature>
<feature type="compositionally biased region" description="Polar residues" evidence="1">
    <location>
        <begin position="198"/>
        <end position="209"/>
    </location>
</feature>
<dbReference type="EMBL" id="MU004199">
    <property type="protein sequence ID" value="KAF2489478.1"/>
    <property type="molecule type" value="Genomic_DNA"/>
</dbReference>
<organism evidence="2 3">
    <name type="scientific">Lophium mytilinum</name>
    <dbReference type="NCBI Taxonomy" id="390894"/>
    <lineage>
        <taxon>Eukaryota</taxon>
        <taxon>Fungi</taxon>
        <taxon>Dikarya</taxon>
        <taxon>Ascomycota</taxon>
        <taxon>Pezizomycotina</taxon>
        <taxon>Dothideomycetes</taxon>
        <taxon>Pleosporomycetidae</taxon>
        <taxon>Mytilinidiales</taxon>
        <taxon>Mytilinidiaceae</taxon>
        <taxon>Lophium</taxon>
    </lineage>
</organism>
<name>A0A6A6QAK0_9PEZI</name>
<evidence type="ECO:0000313" key="3">
    <source>
        <dbReference type="Proteomes" id="UP000799750"/>
    </source>
</evidence>
<proteinExistence type="predicted"/>
<feature type="region of interest" description="Disordered" evidence="1">
    <location>
        <begin position="196"/>
        <end position="296"/>
    </location>
</feature>
<evidence type="ECO:0000256" key="1">
    <source>
        <dbReference type="SAM" id="MobiDB-lite"/>
    </source>
</evidence>
<feature type="compositionally biased region" description="Basic and acidic residues" evidence="1">
    <location>
        <begin position="210"/>
        <end position="219"/>
    </location>
</feature>
<gene>
    <name evidence="2" type="ORF">BU16DRAFT_586516</name>
</gene>
<feature type="compositionally biased region" description="Basic and acidic residues" evidence="1">
    <location>
        <begin position="275"/>
        <end position="296"/>
    </location>
</feature>
<evidence type="ECO:0000313" key="2">
    <source>
        <dbReference type="EMBL" id="KAF2489478.1"/>
    </source>
</evidence>
<dbReference type="AlphaFoldDB" id="A0A6A6QAK0"/>
<keyword evidence="3" id="KW-1185">Reference proteome</keyword>
<feature type="compositionally biased region" description="Basic and acidic residues" evidence="1">
    <location>
        <begin position="115"/>
        <end position="124"/>
    </location>
</feature>
<sequence>MAGGGDTEPDQEVKRNTISSSSTAKKRASSSLSSAHSPIQPTIQERVEDVNSQKDTLRERRKAIQFELLNPGQETRLDQQGRYADEASLNVRKRRKALRNESRRISETLQSLADDTFKGEDTPVKPKTGPESPAMTMASDSSDPLLALKERHEGVSKKMEALKQRQNELRAELHQIGRTKKSLEDEEEELLKLIHSQEAANQSQPVFKSTSEHAQDPRKPVTTISVANETPSDFNNSAIENSLSDAQVPSRQETPRAGTMKTHVRRDRSASPVREQVEDIEKRRRDREEPAKAANPKVERVRKPFHIRYNRSNVFLATPKAPAQIVGPWGKPDCAVPVPLQEEPSLAKWGYPTIVPYEDTWYELVCRVCKGNAIWPDDGNCDDIKVWLDGASGLQKHLRIDHDITVDSLNNIVEASCYRELTPMEVRDIKLGVKDAYKVPKLWCGEAVEEAVPTNE</sequence>
<feature type="compositionally biased region" description="Basic and acidic residues" evidence="1">
    <location>
        <begin position="75"/>
        <end position="85"/>
    </location>
</feature>
<dbReference type="OrthoDB" id="10607834at2759"/>
<accession>A0A6A6QAK0</accession>
<feature type="compositionally biased region" description="Polar residues" evidence="1">
    <location>
        <begin position="222"/>
        <end position="252"/>
    </location>
</feature>
<feature type="compositionally biased region" description="Low complexity" evidence="1">
    <location>
        <begin position="19"/>
        <end position="37"/>
    </location>
</feature>
<feature type="compositionally biased region" description="Basic and acidic residues" evidence="1">
    <location>
        <begin position="45"/>
        <end position="64"/>
    </location>
</feature>
<protein>
    <submittedName>
        <fullName evidence="2">Uncharacterized protein</fullName>
    </submittedName>
</protein>
<reference evidence="2" key="1">
    <citation type="journal article" date="2020" name="Stud. Mycol.">
        <title>101 Dothideomycetes genomes: a test case for predicting lifestyles and emergence of pathogens.</title>
        <authorList>
            <person name="Haridas S."/>
            <person name="Albert R."/>
            <person name="Binder M."/>
            <person name="Bloem J."/>
            <person name="Labutti K."/>
            <person name="Salamov A."/>
            <person name="Andreopoulos B."/>
            <person name="Baker S."/>
            <person name="Barry K."/>
            <person name="Bills G."/>
            <person name="Bluhm B."/>
            <person name="Cannon C."/>
            <person name="Castanera R."/>
            <person name="Culley D."/>
            <person name="Daum C."/>
            <person name="Ezra D."/>
            <person name="Gonzalez J."/>
            <person name="Henrissat B."/>
            <person name="Kuo A."/>
            <person name="Liang C."/>
            <person name="Lipzen A."/>
            <person name="Lutzoni F."/>
            <person name="Magnuson J."/>
            <person name="Mondo S."/>
            <person name="Nolan M."/>
            <person name="Ohm R."/>
            <person name="Pangilinan J."/>
            <person name="Park H.-J."/>
            <person name="Ramirez L."/>
            <person name="Alfaro M."/>
            <person name="Sun H."/>
            <person name="Tritt A."/>
            <person name="Yoshinaga Y."/>
            <person name="Zwiers L.-H."/>
            <person name="Turgeon B."/>
            <person name="Goodwin S."/>
            <person name="Spatafora J."/>
            <person name="Crous P."/>
            <person name="Grigoriev I."/>
        </authorList>
    </citation>
    <scope>NUCLEOTIDE SEQUENCE</scope>
    <source>
        <strain evidence="2">CBS 269.34</strain>
    </source>
</reference>
<dbReference type="Proteomes" id="UP000799750">
    <property type="component" value="Unassembled WGS sequence"/>
</dbReference>